<comment type="caution">
    <text evidence="2">The sequence shown here is derived from an EMBL/GenBank/DDBJ whole genome shotgun (WGS) entry which is preliminary data.</text>
</comment>
<dbReference type="RefSeq" id="WP_007998604.1">
    <property type="nucleotide sequence ID" value="NZ_AOJI01000016.1"/>
</dbReference>
<sequence length="79" mass="8815">MRSFADAETHFSIVPSGSPPSVDGLAITEPKFLRCSACGAQVRIDGPDETQTTIDDLPHDRQCSQRGVKSRYFEERFVR</sequence>
<protein>
    <submittedName>
        <fullName evidence="2">Uncharacterized protein</fullName>
    </submittedName>
</protein>
<gene>
    <name evidence="2" type="ORF">C461_03237</name>
</gene>
<dbReference type="PATRIC" id="fig|1230454.4.peg.664"/>
<accession>M0PGG9</accession>
<organism evidence="2 3">
    <name type="scientific">Halorubrum aidingense JCM 13560</name>
    <dbReference type="NCBI Taxonomy" id="1230454"/>
    <lineage>
        <taxon>Archaea</taxon>
        <taxon>Methanobacteriati</taxon>
        <taxon>Methanobacteriota</taxon>
        <taxon>Stenosarchaea group</taxon>
        <taxon>Halobacteria</taxon>
        <taxon>Halobacteriales</taxon>
        <taxon>Haloferacaceae</taxon>
        <taxon>Halorubrum</taxon>
    </lineage>
</organism>
<feature type="region of interest" description="Disordered" evidence="1">
    <location>
        <begin position="1"/>
        <end position="22"/>
    </location>
</feature>
<dbReference type="OrthoDB" id="322258at2157"/>
<reference evidence="2 3" key="1">
    <citation type="journal article" date="2014" name="PLoS Genet.">
        <title>Phylogenetically driven sequencing of extremely halophilic archaea reveals strategies for static and dynamic osmo-response.</title>
        <authorList>
            <person name="Becker E.A."/>
            <person name="Seitzer P.M."/>
            <person name="Tritt A."/>
            <person name="Larsen D."/>
            <person name="Krusor M."/>
            <person name="Yao A.I."/>
            <person name="Wu D."/>
            <person name="Madern D."/>
            <person name="Eisen J.A."/>
            <person name="Darling A.E."/>
            <person name="Facciotti M.T."/>
        </authorList>
    </citation>
    <scope>NUCLEOTIDE SEQUENCE [LARGE SCALE GENOMIC DNA]</scope>
    <source>
        <strain evidence="2 3">JCM 13560</strain>
    </source>
</reference>
<evidence type="ECO:0000313" key="3">
    <source>
        <dbReference type="Proteomes" id="UP000011575"/>
    </source>
</evidence>
<evidence type="ECO:0000256" key="1">
    <source>
        <dbReference type="SAM" id="MobiDB-lite"/>
    </source>
</evidence>
<dbReference type="STRING" id="1230454.C461_03237"/>
<evidence type="ECO:0000313" key="2">
    <source>
        <dbReference type="EMBL" id="EMA69156.1"/>
    </source>
</evidence>
<keyword evidence="3" id="KW-1185">Reference proteome</keyword>
<name>M0PGG9_9EURY</name>
<proteinExistence type="predicted"/>
<dbReference type="AlphaFoldDB" id="M0PGG9"/>
<dbReference type="EMBL" id="AOJI01000016">
    <property type="protein sequence ID" value="EMA69156.1"/>
    <property type="molecule type" value="Genomic_DNA"/>
</dbReference>
<dbReference type="Proteomes" id="UP000011575">
    <property type="component" value="Unassembled WGS sequence"/>
</dbReference>